<comment type="subcellular location">
    <subcellularLocation>
        <location evidence="15">Cell membrane</location>
        <topology evidence="15">Single-pass type I membrane protein</topology>
    </subcellularLocation>
    <subcellularLocation>
        <location evidence="1">Membrane</location>
        <topology evidence="1">Single-pass membrane protein</topology>
    </subcellularLocation>
</comment>
<dbReference type="Gene3D" id="2.10.25.10">
    <property type="entry name" value="Laminin"/>
    <property type="match status" value="3"/>
</dbReference>
<dbReference type="InterPro" id="IPR013320">
    <property type="entry name" value="ConA-like_dom_sf"/>
</dbReference>
<feature type="domain" description="Cadherin" evidence="21">
    <location>
        <begin position="1107"/>
        <end position="1209"/>
    </location>
</feature>
<dbReference type="SMART" id="SM00181">
    <property type="entry name" value="EGF"/>
    <property type="match status" value="3"/>
</dbReference>
<dbReference type="Gene3D" id="4.10.900.10">
    <property type="entry name" value="TCF3-CBD (Catenin binding domain)"/>
    <property type="match status" value="1"/>
</dbReference>
<evidence type="ECO:0000256" key="15">
    <source>
        <dbReference type="RuleBase" id="RU003318"/>
    </source>
</evidence>
<dbReference type="SUPFAM" id="SSF57196">
    <property type="entry name" value="EGF/Laminin"/>
    <property type="match status" value="1"/>
</dbReference>
<dbReference type="CDD" id="cd00110">
    <property type="entry name" value="LamG"/>
    <property type="match status" value="2"/>
</dbReference>
<dbReference type="GO" id="GO:0005509">
    <property type="term" value="F:calcium ion binding"/>
    <property type="evidence" value="ECO:0007669"/>
    <property type="project" value="UniProtKB-UniRule"/>
</dbReference>
<dbReference type="FunFam" id="2.60.40.60:FF:000761">
    <property type="entry name" value="Predicted protein"/>
    <property type="match status" value="1"/>
</dbReference>
<proteinExistence type="evidence at transcript level"/>
<dbReference type="InterPro" id="IPR015919">
    <property type="entry name" value="Cadherin-like_sf"/>
</dbReference>
<dbReference type="InterPro" id="IPR056370">
    <property type="entry name" value="Shg-like_Ig-like"/>
</dbReference>
<sequence length="4462" mass="484315">MGLDGSASLGFLVLFTLLSSLTITGHAQTIESASVPENEPEGFRVFSFPSPPSNEIYSFFRALDTASQSALRLFDISEDGVVVTKNPLVYTDGEENLYVLTVLRRQRGMTEGGIAWTLRITVTDTNNFQPTFGADLYLGYIAEEAAQGTTVGGLEKCHAEDKDRSGIDRYEIVSGNERGYFVAETKTVGAQKFLVLKATNTRIVRDPARPSITLTVRANDGGGLHGTTRIQIDIQDTNNNPPVFEKSEYTVTVGEDTPVMTSILRVRARDADIGRNGGIYYYLRNTQDFTIDAITGVIRPIRMLDFQSGQQRTLEVTARDRGSSPKAANVNVQVTIRSDISGYPPVVVPSSSSDRNRPPVFPEGSSFTLSIREDFPVNGAIQVVKANDPDAGSTNGQLRYSLSGNNNFAIDSTSGVVTLQTQLEYKGNPAQDVIDLVVTATDRNGQSGALSASVNLKIEVLDVDDNNNAPVFNPQQLELTVSEDSAVGRTIRRVSATDSDDGSDGQVVYSIIQGSGLGVFQVQATTGDLIVAAPLDREKMSFYDLVIKAEDKATFPKSSNLYVMVKIQDVDDHFPQFTQPMYYAKAPEKSPENTFVTVVKVVDHDLGESVSYSITGASSFKIVPTSGLILTTGPIDLTTEPSTYELVVTATSTNYGTTKRATGQVNVEITSKTESPPVFKNTPYAVSVPENQGSIANLVCVAAIDTKGQPVIYSIESRGEPFGIDSKSGRFSSLQSFDYETADKYRIQISAQSGTAPNIMTSSSDVAITIKDEKDPPQFSQSEYKVSVPEDASVRSTLSRGIRFVDEDTLSTQLECSMEEMTSRIPLDYLSVVQDGGECKFVIEKTLDTFVASKFTFDMKVTDKNFPGMFATTKVEVTVTDTNTYTPVFSRTSFWASKPDTLPTDTSVMQLSIIDKDMGSLGEVTYQLIDPTVSAGETSGYDRFRVDDSGMIESTNILTANTLYKLQAKAKDGGSPALEATVDVFISVYPSSDTPVRFSQNPYSASIAENSPLNTEVFRATATKSGSSSGIAYSLVGGQIENGNTMFSIDSSGRVLLLRQLDRERTKSYKLYVRGTYTGGSLTLATDVECLVTVTDVNDNTPLFTFDRVNKQFVVDNYAPANTIIATLRAVDSDEGANAQVTMSIQGTVPSNAPFTIDTPSNVLKTTTKLSTVIDYQITVRATDKGSPPQYSETTVIVKVLNIQTPPVFGQAKYTVDVQENTKVGQQVISVKATYGDSNGLLQYSFVSGNLGDAFCIDSSGQITVAQPLDREVLPSYTLRVRVALGNNEDFTEVFVSLTDINDDSPTFTKSVYEFFANEDISSGTSIGKVAATDRDSGSHGQISYRFLYASDIQSMDKFDLDQTTGIISLASGKSLDYEDISMHVLFVRAEDNGANKLSAIAEVRIYLRDINDNDPKFSAASYHAKLSLDAPVLEHVVQVTATDLDTANNGRIRYSIVAGNQEGAFQVLTDNGLIRVAKSLTTVAASSFLLTLEAADSGDPERKGSVNVQVNVFLPDGPPKFVLDPVIVNATEGIAANQRVAVAKAATSEALKYEILSGNTNDMFAINPSSGVILTTRELDYEEATGYIMNIIARDTRDRSASVQVIINVVNINDNEPMFPGETNGQIDRKVAGPFAPGFIATRLTAVDKDIGDRVYYKISIEAENYFTIDERGQLICKNDLKGIASPFRFTIEARDGGLPQKVHTANVLLVFVKYRPKQQPVRVTVPETTRAGTVITRVPRYFPTGEFSIVYPENTNFTIDNDGNVTLNRPLDYEEIAFTLITVREKQASGPLENYIDVEITVLDVNDNAPVFTMISTLGRVNSNSRAGATAFQLQARDLDSGSNGLIGFQLENIPTLFMINPLTRQIEVGQPRLQTSRYGLDIIPFDYGKPSVNGTKATVDIETVQSPPVFNESSYTFTVSERAPTMTKIGDVTAVSVSGARLSYTIIEGNTGDKFLAKDNGDIVLNSLLDFERDQSVFNLKVEAKEQIPKGLSSEVDVTITVINANDFHPYFDDPVYRLKVPESRGVGDVIMTVTARDCDCPSDCTCQVGQLKYSVEAGTSFDIDQTGAIVVARTLDYETSKVQVLKVMASDQGEKVFTAVTFVVVTLEDTNDNAPVFKRNDYLFRMTADASTGSMIGAVIARDQDQDDIEKVRYSVVSGTEFNVNTETGVLTVAKDLSTGAKSEYSMEIRATDSTKSNDARVRVNVEYKNMYRPEFTKCGKATIQENLLKGQLIATVTATDRDQGRNGEVEYKIVPVGGQDFFTINNKTGEVITTSSLDRETKATYTVIITAEDGGHGKDPAERLMSYCFLEVEVQDVNDNYPSFITRAYLGSIQNTKPIGTSVLTVSATDPDAGDNAKITYAFKSPNDKFEIDSTSGDIRTKVALTGTKDVNEKMTVVASNTEAIQGGDANNRDRETEVTIYITDLAPPVCDKNLFTARILESLSVNSDVLKVSAQAPGGKSIVYSPVKANADIDEKFSVETNGQIKTASQLDYEQLSPGDKTFKLQVRAQEENTNLYSTCSVAITLEDVNDDKPTFDLGNYDARVRENAPIGTTVITIKATDRDTGDAGVVTYFLKAGSDEHFAIDVNSGTLTTKKSFDREGQSLFSVIVIARDKGNNPGALSEEVAVKVLVVDENDSPPQFDQAEFQTSVSESATIGTSILEVVATDQDIGDNAKLEYFISGGDGRFWFAVQTISKSGRTYGEVQVDARLDFETKSSYTIDVTATDGRFSATTRVLITITDANDIVPMFMTLTTPTLLSPIYTGRVSEMTGSGVEVLKVYAVDTDSPNIQYTLEGSSSYFTIAARQEGGKFVGIISTGSQPLDREATPIFSFNVLAKDGVHTGSAYIEINVTDINDNQPRFPNSLYVGYVEENKAAGTSVMYVQAHDDDDPYLGGNAEIRYTLTDNAGGKFKIDANTALVTTEEILDRETSPNSFTITVLATDQGANKLSTTKVATIYVTDANDHAPVFTKRIFRGTVSEDVRPGYVVTSVSATDTDTGPNAELEFVVTHGNEPAAFYVDPSKGTVHVSGILNYTLRKSYNLTVTVSDRGMPVLSDNSPAYVLITITDANDNAPIFIPNQYNKTVAEDLAVGSPVVVVTAVDYDSGDNAKFVFDITGGNPDDLFEVVPNPDNSSLGIVRTRLPLDRETTPIHHLEITAKDTGGLTGKAHVWLTLLDVNDNGPWFQPPFFVGKIKENVNVKQFVTKVSANDPDTKNNGAPFTYAIYNGTVSGNFAFDIATITNVTTDMSSSGTFDRETMTTWTIGIAGTDSGRPAKSNFTYVYVDVQDDNDNEPCDGRMTIIVNSYNGKFRGGPIAKTYYRDADYDGDVNTYTLQSQTGGNFFTVDTTTGEISAAKDIPVGEYSLVISVTEVNTGNPPRANEVNFPKTVTSRATVIVRDITSKAVSNSVALQISDMRKVEYFVGDYHDVVVGELSRMFGVSSSGIEVFSVQPSPIKVMALDVQFAVKTGSDEYTKPYDVIRVVTDNRERLTNLGLKVTSIGIDMCALERERVGKCINVVETSSAYKIASGDYGKVPAPASSITLVSMDVVLRDKYVTIIEPGKNCSNENPCLNGGTCHDTVPAGWRVCQCPRGYRGPHCEQTTRTFRGTSYIWLPKLTAYDIRELSFEFTTEFKDGLMLYQGPLKPGDNNGAKDFLAVFLDEGHLVVRVSLGYEPITINMTRRPNLNDKEWHTVQIIRDVIDRKMIRVIIDRCQSAQIVEENGRVFEKRDTCEITGRVKGRSVYLNGFGPLQIGGVETDLTFIGITTTGFRGCIRNIIDTEKMYDLRNPIKVVNAPEGCTLAGTCPNNCNDKGYCEPSLMAGKSMCVCDLGYTGRACNDRSEANYYLENSFSQFLLTGIRARRELIQPPVPLMNEYYTHINLQVKLDPGTKDCVLFLSSNSLGTEFNRLDVKDHMLRYIFRLGDRMKVLSIPQYNISDGKYHSVMVNREGNYAEMQIDYRAKMAGTTGGVQKLLNMGGGSIFTGGLPNITEVRVVEAIVQSGGDVILRTEDGKVLTSGIGVGGGMSFGAGSSVTLITIGSGVLTQRNILDSQSLFVRGIYKNGTVLYGSSSSSTFGMNVDDQGIPFKSSDTSSNGNGGVQISQGNPMTYGAGIQWTLSNPGRTQVGAGNSGGAVEVIGDMEGCTATNRFQGVSLEDSPDVEVRRQNVRKGCPCAEGFCENGGTCVDGTPPYCLCSPGWTGPTCVLIVTAPNPGQRPGSRVVSPFVIACVAVVLLAVMVIMGAVLLKKRTPPPVIPVMVEDGHVHDNIRPYHDEGAGEEDNFGYDITQLMKYTYVEGGGYGGGGGGYGGGGGGYGDGTGGAAFGSAYAADGGGKGGLGSGVEEVMVAEEKPLLQGAMEGYGQQHGIITITRRRMMNADSVDVGNFINSRVGEADREYILSYDALHIYRYEGDDSDIDDLSELGSDDEGGDDAEQSFDFLQDWGRKFENLNKIYNLDD</sequence>
<feature type="domain" description="EGF-like" evidence="20">
    <location>
        <begin position="3567"/>
        <end position="3606"/>
    </location>
</feature>
<dbReference type="FunFam" id="2.60.40.60:FF:000508">
    <property type="entry name" value="Predicted protein"/>
    <property type="match status" value="1"/>
</dbReference>
<feature type="domain" description="Cadherin" evidence="21">
    <location>
        <begin position="2977"/>
        <end position="3083"/>
    </location>
</feature>
<reference evidence="22" key="1">
    <citation type="submission" date="2018-12" db="EMBL/GenBank/DDBJ databases">
        <authorList>
            <person name="Pukhlyakova E."/>
        </authorList>
    </citation>
    <scope>NUCLEOTIDE SEQUENCE</scope>
</reference>
<keyword evidence="10 17" id="KW-0472">Membrane</keyword>
<dbReference type="FunFam" id="2.60.40.60:FF:000395">
    <property type="entry name" value="Dachsous, isoform B"/>
    <property type="match status" value="1"/>
</dbReference>
<feature type="disulfide bond" evidence="14">
    <location>
        <begin position="4200"/>
        <end position="4209"/>
    </location>
</feature>
<reference evidence="22" key="2">
    <citation type="journal article" date="2019" name="Development">
        <title>Cadherin switch marks germ layer formation in the diploblastic sea anemone Nematostella vectensis.</title>
        <authorList>
            <person name="Pukhlyakova E.A."/>
            <person name="Kirillova A.O."/>
            <person name="Kraus Y.A."/>
            <person name="Zimmermann B."/>
            <person name="Technau U."/>
        </authorList>
    </citation>
    <scope>NUCLEOTIDE SEQUENCE</scope>
</reference>
<dbReference type="PROSITE" id="PS00022">
    <property type="entry name" value="EGF_1"/>
    <property type="match status" value="3"/>
</dbReference>
<dbReference type="CDD" id="cd00053">
    <property type="entry name" value="EGF"/>
    <property type="match status" value="1"/>
</dbReference>
<evidence type="ECO:0000256" key="3">
    <source>
        <dbReference type="ARBA" id="ARBA00022536"/>
    </source>
</evidence>
<dbReference type="Pfam" id="PF01049">
    <property type="entry name" value="CADH_Y-type_LIR"/>
    <property type="match status" value="1"/>
</dbReference>
<feature type="domain" description="Cadherin" evidence="21">
    <location>
        <begin position="578"/>
        <end position="679"/>
    </location>
</feature>
<dbReference type="InterPro" id="IPR020894">
    <property type="entry name" value="Cadherin_CS"/>
</dbReference>
<evidence type="ECO:0000256" key="12">
    <source>
        <dbReference type="ARBA" id="ARBA00023180"/>
    </source>
</evidence>
<feature type="domain" description="Laminin G" evidence="19">
    <location>
        <begin position="3607"/>
        <end position="3805"/>
    </location>
</feature>
<feature type="domain" description="Cadherin" evidence="21">
    <location>
        <begin position="1210"/>
        <end position="1308"/>
    </location>
</feature>
<dbReference type="SMART" id="SM00282">
    <property type="entry name" value="LamG"/>
    <property type="match status" value="2"/>
</dbReference>
<feature type="domain" description="Cadherin" evidence="21">
    <location>
        <begin position="1815"/>
        <end position="1913"/>
    </location>
</feature>
<dbReference type="Pfam" id="PF02210">
    <property type="entry name" value="Laminin_G_2"/>
    <property type="match status" value="2"/>
</dbReference>
<feature type="domain" description="Cadherin" evidence="21">
    <location>
        <begin position="680"/>
        <end position="779"/>
    </location>
</feature>
<dbReference type="Pfam" id="PF00028">
    <property type="entry name" value="Cadherin"/>
    <property type="match status" value="22"/>
</dbReference>
<dbReference type="PROSITE" id="PS50025">
    <property type="entry name" value="LAM_G_DOMAIN"/>
    <property type="match status" value="2"/>
</dbReference>
<dbReference type="PROSITE" id="PS50268">
    <property type="entry name" value="CADHERIN_2"/>
    <property type="match status" value="30"/>
</dbReference>
<evidence type="ECO:0000256" key="9">
    <source>
        <dbReference type="ARBA" id="ARBA00022989"/>
    </source>
</evidence>
<evidence type="ECO:0000259" key="19">
    <source>
        <dbReference type="PROSITE" id="PS50025"/>
    </source>
</evidence>
<dbReference type="Gene3D" id="2.60.120.200">
    <property type="match status" value="2"/>
</dbReference>
<evidence type="ECO:0000256" key="2">
    <source>
        <dbReference type="ARBA" id="ARBA00006373"/>
    </source>
</evidence>
<keyword evidence="6" id="KW-0677">Repeat</keyword>
<dbReference type="PRINTS" id="PR00205">
    <property type="entry name" value="CADHERIN"/>
</dbReference>
<keyword evidence="4 15" id="KW-0812">Transmembrane</keyword>
<dbReference type="PROSITE" id="PS00232">
    <property type="entry name" value="CADHERIN_1"/>
    <property type="match status" value="9"/>
</dbReference>
<feature type="domain" description="Cadherin" evidence="21">
    <location>
        <begin position="1309"/>
        <end position="1418"/>
    </location>
</feature>
<feature type="domain" description="Cadherin" evidence="21">
    <location>
        <begin position="999"/>
        <end position="1104"/>
    </location>
</feature>
<feature type="domain" description="Cadherin" evidence="21">
    <location>
        <begin position="473"/>
        <end position="577"/>
    </location>
</feature>
<feature type="domain" description="Cadherin" evidence="21">
    <location>
        <begin position="2122"/>
        <end position="2220"/>
    </location>
</feature>
<dbReference type="Gene3D" id="2.60.40.60">
    <property type="entry name" value="Cadherins"/>
    <property type="match status" value="30"/>
</dbReference>
<keyword evidence="3 14" id="KW-0245">EGF-like domain</keyword>
<evidence type="ECO:0000256" key="4">
    <source>
        <dbReference type="ARBA" id="ARBA00022692"/>
    </source>
</evidence>
<feature type="signal peptide" evidence="18">
    <location>
        <begin position="1"/>
        <end position="27"/>
    </location>
</feature>
<feature type="domain" description="Cadherin" evidence="21">
    <location>
        <begin position="133"/>
        <end position="244"/>
    </location>
</feature>
<dbReference type="FunFam" id="2.60.40.60:FF:000033">
    <property type="entry name" value="FAT atypical cadherin 1"/>
    <property type="match status" value="1"/>
</dbReference>
<dbReference type="PANTHER" id="PTHR24027">
    <property type="entry name" value="CADHERIN-23"/>
    <property type="match status" value="1"/>
</dbReference>
<organism evidence="22">
    <name type="scientific">Nematostella vectensis</name>
    <name type="common">Starlet sea anemone</name>
    <dbReference type="NCBI Taxonomy" id="45351"/>
    <lineage>
        <taxon>Eukaryota</taxon>
        <taxon>Metazoa</taxon>
        <taxon>Cnidaria</taxon>
        <taxon>Anthozoa</taxon>
        <taxon>Hexacorallia</taxon>
        <taxon>Actiniaria</taxon>
        <taxon>Edwardsiidae</taxon>
        <taxon>Nematostella</taxon>
    </lineage>
</organism>
<keyword evidence="5 18" id="KW-0732">Signal</keyword>
<keyword evidence="7 13" id="KW-0106">Calcium</keyword>
<dbReference type="GO" id="GO:0005886">
    <property type="term" value="C:plasma membrane"/>
    <property type="evidence" value="ECO:0007669"/>
    <property type="project" value="UniProtKB-SubCell"/>
</dbReference>
<feature type="disulfide bond" evidence="14">
    <location>
        <begin position="3577"/>
        <end position="3594"/>
    </location>
</feature>
<dbReference type="GO" id="GO:0007156">
    <property type="term" value="P:homophilic cell adhesion via plasma membrane adhesion molecules"/>
    <property type="evidence" value="ECO:0007669"/>
    <property type="project" value="InterPro"/>
</dbReference>
<feature type="domain" description="Cadherin" evidence="21">
    <location>
        <begin position="1719"/>
        <end position="1814"/>
    </location>
</feature>
<evidence type="ECO:0000256" key="8">
    <source>
        <dbReference type="ARBA" id="ARBA00022889"/>
    </source>
</evidence>
<feature type="domain" description="EGF-like" evidence="20">
    <location>
        <begin position="4178"/>
        <end position="4210"/>
    </location>
</feature>
<dbReference type="CDD" id="cd11304">
    <property type="entry name" value="Cadherin_repeat"/>
    <property type="match status" value="32"/>
</dbReference>
<dbReference type="PROSITE" id="PS50026">
    <property type="entry name" value="EGF_3"/>
    <property type="match status" value="3"/>
</dbReference>
<feature type="domain" description="Cadherin" evidence="21">
    <location>
        <begin position="890"/>
        <end position="998"/>
    </location>
</feature>
<dbReference type="FunFam" id="2.60.40.60:FF:000601">
    <property type="entry name" value="Predicted protein"/>
    <property type="match status" value="1"/>
</dbReference>
<dbReference type="PANTHER" id="PTHR24027:SF438">
    <property type="entry name" value="CADHERIN 23"/>
    <property type="match status" value="1"/>
</dbReference>
<dbReference type="FunFam" id="2.60.120.200:FF:000214">
    <property type="entry name" value="DE cadherin-like protein"/>
    <property type="match status" value="1"/>
</dbReference>
<dbReference type="FunFam" id="2.60.40.60:FF:000451">
    <property type="entry name" value="Predicted protein"/>
    <property type="match status" value="1"/>
</dbReference>
<dbReference type="InterPro" id="IPR000742">
    <property type="entry name" value="EGF"/>
</dbReference>
<feature type="disulfide bond" evidence="14">
    <location>
        <begin position="3811"/>
        <end position="3821"/>
    </location>
</feature>
<comment type="similarity">
    <text evidence="2">Belongs to the EGF domain peptide family.</text>
</comment>
<dbReference type="InterPro" id="IPR039808">
    <property type="entry name" value="Cadherin"/>
</dbReference>
<keyword evidence="9 17" id="KW-1133">Transmembrane helix</keyword>
<dbReference type="InterPro" id="IPR001791">
    <property type="entry name" value="Laminin_G"/>
</dbReference>
<evidence type="ECO:0000256" key="11">
    <source>
        <dbReference type="ARBA" id="ARBA00023157"/>
    </source>
</evidence>
<feature type="domain" description="Cadherin" evidence="21">
    <location>
        <begin position="1914"/>
        <end position="2015"/>
    </location>
</feature>
<dbReference type="FunFam" id="2.60.40.60:FF:000013">
    <property type="entry name" value="Cadherin EGF LAG seven-pass G-type receptor"/>
    <property type="match status" value="1"/>
</dbReference>
<dbReference type="Pfam" id="PF24811">
    <property type="entry name" value="Ig_Shg"/>
    <property type="match status" value="1"/>
</dbReference>
<feature type="domain" description="Laminin G" evidence="19">
    <location>
        <begin position="3849"/>
        <end position="4177"/>
    </location>
</feature>
<evidence type="ECO:0000256" key="14">
    <source>
        <dbReference type="PROSITE-ProRule" id="PRU00076"/>
    </source>
</evidence>
<evidence type="ECO:0000313" key="22">
    <source>
        <dbReference type="EMBL" id="QDE55752.1"/>
    </source>
</evidence>
<keyword evidence="11 14" id="KW-1015">Disulfide bond</keyword>
<evidence type="ECO:0000256" key="10">
    <source>
        <dbReference type="ARBA" id="ARBA00023136"/>
    </source>
</evidence>
<keyword evidence="8 15" id="KW-0130">Cell adhesion</keyword>
<dbReference type="SMART" id="SM00112">
    <property type="entry name" value="CA"/>
    <property type="match status" value="31"/>
</dbReference>
<evidence type="ECO:0000259" key="21">
    <source>
        <dbReference type="PROSITE" id="PS50268"/>
    </source>
</evidence>
<feature type="domain" description="Cadherin" evidence="21">
    <location>
        <begin position="2437"/>
        <end position="2542"/>
    </location>
</feature>
<evidence type="ECO:0000256" key="18">
    <source>
        <dbReference type="SAM" id="SignalP"/>
    </source>
</evidence>
<feature type="domain" description="Cadherin" evidence="21">
    <location>
        <begin position="2016"/>
        <end position="2121"/>
    </location>
</feature>
<protein>
    <submittedName>
        <fullName evidence="22">Cadherin 3</fullName>
    </submittedName>
</protein>
<name>A0A4Y6AD02_NEMVE</name>
<accession>A0A4Y6AD02</accession>
<dbReference type="PROSITE" id="PS01186">
    <property type="entry name" value="EGF_2"/>
    <property type="match status" value="3"/>
</dbReference>
<dbReference type="SUPFAM" id="SSF49899">
    <property type="entry name" value="Concanavalin A-like lectins/glucanases"/>
    <property type="match status" value="2"/>
</dbReference>
<evidence type="ECO:0000256" key="7">
    <source>
        <dbReference type="ARBA" id="ARBA00022837"/>
    </source>
</evidence>
<feature type="domain" description="Cadherin" evidence="21">
    <location>
        <begin position="245"/>
        <end position="347"/>
    </location>
</feature>
<feature type="domain" description="Cadherin" evidence="21">
    <location>
        <begin position="1641"/>
        <end position="1724"/>
    </location>
</feature>
<comment type="function">
    <text evidence="16">Cadherins are calcium-dependent cell adhesion proteins.</text>
</comment>
<feature type="domain" description="Cadherin" evidence="21">
    <location>
        <begin position="2649"/>
        <end position="2756"/>
    </location>
</feature>
<evidence type="ECO:0000256" key="13">
    <source>
        <dbReference type="PROSITE-ProRule" id="PRU00043"/>
    </source>
</evidence>
<evidence type="ECO:0000256" key="5">
    <source>
        <dbReference type="ARBA" id="ARBA00022729"/>
    </source>
</evidence>
<feature type="transmembrane region" description="Helical" evidence="17">
    <location>
        <begin position="4230"/>
        <end position="4251"/>
    </location>
</feature>
<evidence type="ECO:0000256" key="6">
    <source>
        <dbReference type="ARBA" id="ARBA00022737"/>
    </source>
</evidence>
<dbReference type="CDD" id="cd00054">
    <property type="entry name" value="EGF_CA"/>
    <property type="match status" value="1"/>
</dbReference>
<feature type="domain" description="Cadherin" evidence="21">
    <location>
        <begin position="27"/>
        <end position="132"/>
    </location>
</feature>
<feature type="disulfide bond" evidence="14">
    <location>
        <begin position="3596"/>
        <end position="3605"/>
    </location>
</feature>
<evidence type="ECO:0000256" key="1">
    <source>
        <dbReference type="ARBA" id="ARBA00004167"/>
    </source>
</evidence>
<feature type="domain" description="Cadherin" evidence="21">
    <location>
        <begin position="2869"/>
        <end position="2976"/>
    </location>
</feature>
<feature type="domain" description="Cadherin" evidence="21">
    <location>
        <begin position="363"/>
        <end position="472"/>
    </location>
</feature>
<feature type="domain" description="Cadherin" evidence="21">
    <location>
        <begin position="780"/>
        <end position="889"/>
    </location>
</feature>
<dbReference type="SUPFAM" id="SSF49313">
    <property type="entry name" value="Cadherin-like"/>
    <property type="match status" value="31"/>
</dbReference>
<feature type="domain" description="Cadherin" evidence="21">
    <location>
        <begin position="1419"/>
        <end position="1620"/>
    </location>
</feature>
<feature type="disulfide bond" evidence="14">
    <location>
        <begin position="3815"/>
        <end position="3832"/>
    </location>
</feature>
<evidence type="ECO:0000256" key="16">
    <source>
        <dbReference type="RuleBase" id="RU004357"/>
    </source>
</evidence>
<dbReference type="FunFam" id="2.60.40.60:FF:000020">
    <property type="entry name" value="Dachsous cadherin-related 1b"/>
    <property type="match status" value="5"/>
</dbReference>
<keyword evidence="12" id="KW-0325">Glycoprotein</keyword>
<feature type="domain" description="Cadherin" evidence="21">
    <location>
        <begin position="2765"/>
        <end position="2868"/>
    </location>
</feature>
<feature type="domain" description="Cadherin" evidence="21">
    <location>
        <begin position="2330"/>
        <end position="2436"/>
    </location>
</feature>
<feature type="domain" description="Cadherin" evidence="21">
    <location>
        <begin position="3084"/>
        <end position="3196"/>
    </location>
</feature>
<evidence type="ECO:0000259" key="20">
    <source>
        <dbReference type="PROSITE" id="PS50026"/>
    </source>
</evidence>
<feature type="domain" description="Cadherin" evidence="21">
    <location>
        <begin position="3192"/>
        <end position="3302"/>
    </location>
</feature>
<feature type="disulfide bond" evidence="14">
    <location>
        <begin position="3834"/>
        <end position="3843"/>
    </location>
</feature>
<feature type="domain" description="EGF-like" evidence="20">
    <location>
        <begin position="3807"/>
        <end position="3844"/>
    </location>
</feature>
<comment type="caution">
    <text evidence="14">Lacks conserved residue(s) required for the propagation of feature annotation.</text>
</comment>
<feature type="chain" id="PRO_5021460235" evidence="18">
    <location>
        <begin position="28"/>
        <end position="4462"/>
    </location>
</feature>
<dbReference type="EMBL" id="MK253652">
    <property type="protein sequence ID" value="QDE55752.1"/>
    <property type="molecule type" value="mRNA"/>
</dbReference>
<dbReference type="FunFam" id="2.60.40.60:FF:000669">
    <property type="entry name" value="Predicted protein"/>
    <property type="match status" value="1"/>
</dbReference>
<dbReference type="FunFam" id="2.60.40.60:FF:000024">
    <property type="entry name" value="FAT atypical cadherin 3"/>
    <property type="match status" value="2"/>
</dbReference>
<feature type="domain" description="Cadherin" evidence="21">
    <location>
        <begin position="2543"/>
        <end position="2648"/>
    </location>
</feature>
<dbReference type="InterPro" id="IPR000233">
    <property type="entry name" value="Cadherin_Y-type_LIR"/>
</dbReference>
<dbReference type="InterPro" id="IPR027397">
    <property type="entry name" value="Catenin-bd_sf"/>
</dbReference>
<dbReference type="InterPro" id="IPR002126">
    <property type="entry name" value="Cadherin-like_dom"/>
</dbReference>
<feature type="domain" description="Cadherin" evidence="21">
    <location>
        <begin position="2226"/>
        <end position="2329"/>
    </location>
</feature>
<dbReference type="FunFam" id="2.60.40.60:FF:000594">
    <property type="entry name" value="Predicted protein"/>
    <property type="match status" value="1"/>
</dbReference>
<evidence type="ECO:0000256" key="17">
    <source>
        <dbReference type="SAM" id="Phobius"/>
    </source>
</evidence>